<comment type="similarity">
    <text evidence="1">Belongs to the DNase I family.</text>
</comment>
<keyword evidence="8" id="KW-1185">Reference proteome</keyword>
<dbReference type="SMART" id="SM00476">
    <property type="entry name" value="DNaseIc"/>
    <property type="match status" value="1"/>
</dbReference>
<dbReference type="InterPro" id="IPR005135">
    <property type="entry name" value="Endo/exonuclease/phosphatase"/>
</dbReference>
<dbReference type="InterPro" id="IPR016202">
    <property type="entry name" value="DNase_I"/>
</dbReference>
<dbReference type="SUPFAM" id="SSF56219">
    <property type="entry name" value="DNase I-like"/>
    <property type="match status" value="1"/>
</dbReference>
<reference evidence="8" key="1">
    <citation type="submission" date="2016-11" db="EMBL/GenBank/DDBJ databases">
        <authorList>
            <person name="Varghese N."/>
            <person name="Submissions S."/>
        </authorList>
    </citation>
    <scope>NUCLEOTIDE SEQUENCE [LARGE SCALE GENOMIC DNA]</scope>
    <source>
        <strain evidence="8">CGMCC 1.7063</strain>
    </source>
</reference>
<keyword evidence="4" id="KW-0732">Signal</keyword>
<dbReference type="InterPro" id="IPR003646">
    <property type="entry name" value="SH3-like_bac-type"/>
</dbReference>
<evidence type="ECO:0000259" key="5">
    <source>
        <dbReference type="Pfam" id="PF03372"/>
    </source>
</evidence>
<dbReference type="PRINTS" id="PR00130">
    <property type="entry name" value="DNASEI"/>
</dbReference>
<dbReference type="Pfam" id="PF03372">
    <property type="entry name" value="Exo_endo_phos"/>
    <property type="match status" value="1"/>
</dbReference>
<dbReference type="Gene3D" id="3.60.10.10">
    <property type="entry name" value="Endonuclease/exonuclease/phosphatase"/>
    <property type="match status" value="1"/>
</dbReference>
<accession>A0A1M4VG47</accession>
<feature type="signal peptide" evidence="4">
    <location>
        <begin position="1"/>
        <end position="23"/>
    </location>
</feature>
<dbReference type="PANTHER" id="PTHR11371:SF31">
    <property type="entry name" value="EXTRACELLULAR NUCLEASE"/>
    <property type="match status" value="1"/>
</dbReference>
<keyword evidence="7" id="KW-0255">Endonuclease</keyword>
<feature type="domain" description="SH3b" evidence="6">
    <location>
        <begin position="36"/>
        <end position="84"/>
    </location>
</feature>
<organism evidence="7 8">
    <name type="scientific">Microbulbifer donghaiensis</name>
    <dbReference type="NCBI Taxonomy" id="494016"/>
    <lineage>
        <taxon>Bacteria</taxon>
        <taxon>Pseudomonadati</taxon>
        <taxon>Pseudomonadota</taxon>
        <taxon>Gammaproteobacteria</taxon>
        <taxon>Cellvibrionales</taxon>
        <taxon>Microbulbiferaceae</taxon>
        <taxon>Microbulbifer</taxon>
    </lineage>
</organism>
<gene>
    <name evidence="7" type="ORF">SAMN04487965_0415</name>
</gene>
<dbReference type="GO" id="GO:0006308">
    <property type="term" value="P:DNA catabolic process"/>
    <property type="evidence" value="ECO:0007669"/>
    <property type="project" value="InterPro"/>
</dbReference>
<feature type="domain" description="Endonuclease/exonuclease/phosphatase" evidence="5">
    <location>
        <begin position="98"/>
        <end position="335"/>
    </location>
</feature>
<dbReference type="STRING" id="494016.SAMN04487965_0415"/>
<dbReference type="AlphaFoldDB" id="A0A1M4VG47"/>
<evidence type="ECO:0000256" key="3">
    <source>
        <dbReference type="ARBA" id="ARBA00022801"/>
    </source>
</evidence>
<dbReference type="GO" id="GO:0004527">
    <property type="term" value="F:exonuclease activity"/>
    <property type="evidence" value="ECO:0007669"/>
    <property type="project" value="UniProtKB-KW"/>
</dbReference>
<dbReference type="Proteomes" id="UP000184170">
    <property type="component" value="Unassembled WGS sequence"/>
</dbReference>
<dbReference type="EMBL" id="FQVA01000001">
    <property type="protein sequence ID" value="SHE67803.1"/>
    <property type="molecule type" value="Genomic_DNA"/>
</dbReference>
<evidence type="ECO:0000256" key="4">
    <source>
        <dbReference type="SAM" id="SignalP"/>
    </source>
</evidence>
<dbReference type="PANTHER" id="PTHR11371">
    <property type="entry name" value="DEOXYRIBONUCLEASE"/>
    <property type="match status" value="1"/>
</dbReference>
<dbReference type="GO" id="GO:0004519">
    <property type="term" value="F:endonuclease activity"/>
    <property type="evidence" value="ECO:0007669"/>
    <property type="project" value="UniProtKB-KW"/>
</dbReference>
<evidence type="ECO:0000259" key="6">
    <source>
        <dbReference type="Pfam" id="PF08239"/>
    </source>
</evidence>
<dbReference type="Pfam" id="PF08239">
    <property type="entry name" value="SH3_3"/>
    <property type="match status" value="1"/>
</dbReference>
<evidence type="ECO:0000256" key="2">
    <source>
        <dbReference type="ARBA" id="ARBA00022722"/>
    </source>
</evidence>
<sequence>MTKINQKLLLIFLFFLTSKTVWAQSVAPIDDVTRWVNVRSGSCGDCPVVGRLYPGEELNFIRSVPRYYEVTLDTGGRGFVSKRWTQLVELPENTITIATFNIQIFGKTKIGKPEVMQELASIVRKYDVVAIQEIRDIQGRVAPAFKSAINEDGSNYDFVISERGGLQPDDQGSGVEQYAYFYNKDAISVLEDVGLYNDSQNDHFQREPYIARFKAKNGEFDFALITVHTNPDEAVSEILALPDSVSYAKTHLPEETDFIVLGDFNASCDYAEPDDFIGSVILDSFEWIVPHDADTNFSANTACAYDRIVMTPETSVYFTGDWDIDTVSSKKVSDHFPVWAKFYSSEPLEK</sequence>
<dbReference type="Gene3D" id="2.30.30.40">
    <property type="entry name" value="SH3 Domains"/>
    <property type="match status" value="1"/>
</dbReference>
<keyword evidence="7" id="KW-0269">Exonuclease</keyword>
<name>A0A1M4VG47_9GAMM</name>
<keyword evidence="2" id="KW-0540">Nuclease</keyword>
<dbReference type="InterPro" id="IPR036691">
    <property type="entry name" value="Endo/exonu/phosph_ase_sf"/>
</dbReference>
<keyword evidence="3 7" id="KW-0378">Hydrolase</keyword>
<evidence type="ECO:0000313" key="7">
    <source>
        <dbReference type="EMBL" id="SHE67803.1"/>
    </source>
</evidence>
<dbReference type="RefSeq" id="WP_084535487.1">
    <property type="nucleotide sequence ID" value="NZ_FQVA01000001.1"/>
</dbReference>
<proteinExistence type="inferred from homology"/>
<protein>
    <submittedName>
        <fullName evidence="7">Metal-dependent hydrolase, endonuclease/exonuclease/phosphatase family</fullName>
    </submittedName>
</protein>
<evidence type="ECO:0000313" key="8">
    <source>
        <dbReference type="Proteomes" id="UP000184170"/>
    </source>
</evidence>
<evidence type="ECO:0000256" key="1">
    <source>
        <dbReference type="ARBA" id="ARBA00007359"/>
    </source>
</evidence>
<feature type="chain" id="PRO_5009907893" evidence="4">
    <location>
        <begin position="24"/>
        <end position="350"/>
    </location>
</feature>
<dbReference type="OrthoDB" id="1201035at2"/>
<dbReference type="GO" id="GO:0004536">
    <property type="term" value="F:DNA nuclease activity"/>
    <property type="evidence" value="ECO:0007669"/>
    <property type="project" value="InterPro"/>
</dbReference>